<keyword evidence="6" id="KW-0677">Repeat</keyword>
<dbReference type="FunFam" id="2.60.40.60:FF:000123">
    <property type="entry name" value="Protocadherin beta 4"/>
    <property type="match status" value="1"/>
</dbReference>
<dbReference type="InterPro" id="IPR015919">
    <property type="entry name" value="Cadherin-like_sf"/>
</dbReference>
<dbReference type="Pfam" id="PF00028">
    <property type="entry name" value="Cadherin"/>
    <property type="match status" value="7"/>
</dbReference>
<dbReference type="FunFam" id="2.60.40.60:FF:000020">
    <property type="entry name" value="Dachsous cadherin-related 1b"/>
    <property type="match status" value="3"/>
</dbReference>
<keyword evidence="3" id="KW-0812">Transmembrane</keyword>
<dbReference type="GO" id="GO:0008013">
    <property type="term" value="F:beta-catenin binding"/>
    <property type="evidence" value="ECO:0007669"/>
    <property type="project" value="TreeGrafter"/>
</dbReference>
<dbReference type="GO" id="GO:0007156">
    <property type="term" value="P:homophilic cell adhesion via plasma membrane adhesion molecules"/>
    <property type="evidence" value="ECO:0007669"/>
    <property type="project" value="InterPro"/>
</dbReference>
<evidence type="ECO:0000256" key="13">
    <source>
        <dbReference type="SAM" id="SignalP"/>
    </source>
</evidence>
<dbReference type="Gene3D" id="2.60.40.60">
    <property type="entry name" value="Cadherins"/>
    <property type="match status" value="8"/>
</dbReference>
<evidence type="ECO:0000313" key="15">
    <source>
        <dbReference type="EMBL" id="CAI8048112.1"/>
    </source>
</evidence>
<evidence type="ECO:0000256" key="8">
    <source>
        <dbReference type="ARBA" id="ARBA00022889"/>
    </source>
</evidence>
<dbReference type="FunFam" id="2.60.40.60:FF:000015">
    <property type="entry name" value="FAT atypical cadherin 1"/>
    <property type="match status" value="1"/>
</dbReference>
<feature type="domain" description="Cadherin" evidence="14">
    <location>
        <begin position="252"/>
        <end position="357"/>
    </location>
</feature>
<dbReference type="SUPFAM" id="SSF49313">
    <property type="entry name" value="Cadherin-like"/>
    <property type="match status" value="8"/>
</dbReference>
<evidence type="ECO:0000256" key="11">
    <source>
        <dbReference type="ARBA" id="ARBA00023180"/>
    </source>
</evidence>
<evidence type="ECO:0000256" key="5">
    <source>
        <dbReference type="ARBA" id="ARBA00022729"/>
    </source>
</evidence>
<keyword evidence="2" id="KW-1003">Cell membrane</keyword>
<evidence type="ECO:0000259" key="14">
    <source>
        <dbReference type="PROSITE" id="PS50268"/>
    </source>
</evidence>
<dbReference type="PANTHER" id="PTHR24027">
    <property type="entry name" value="CADHERIN-23"/>
    <property type="match status" value="1"/>
</dbReference>
<dbReference type="SMART" id="SM00112">
    <property type="entry name" value="CA"/>
    <property type="match status" value="8"/>
</dbReference>
<sequence length="1285" mass="139865">MGFGCRMDPTKTPTSRMKLVLLLLALVASEVASRPGEPRQKWRLCGFLDLPFGLSPVGNFGSRTVRLDPSGSLHCSCSDENAVVPEIIKADLADGEGKFFTTLNVTIYPCLLALCNQRMTSSVDVSNFTSVELFPPSCAKSIILRKTDDAGIEISVGSKLQKLRCELPPYISLSQTLSRYLAESDTGVVNVRWLVPLDMGSCAGSLMRNGPLHATAQLVFRNSNENELPHFSSSLQARHSIVRRSNNPPSFVSSYYSAQVPENSPIGTLVATAEATDIDEGINEELIYTMVPSTNHLSAEFFQIHNTSGQITTKADIDREEMAGHSFHVTATDGSGLDSTVIYSISVTDENDNAPEFTTGNSYSLTLDEDRNLNQVLSFLVVDPDEGTNSQVTFSLQNNTGNTFVVIALPPSSSGTYTSSLFLAQPLDYETLNLYQLTIVAMDAGDPSRTSSATVEVSVGDVVDNPPVFTSSEFLVNVEESTPIGTVVFRLNATTLDSPDIATVSYHLQETSPPGFRFYLDINTGAISVHNELDYEQQTLYSLSVTAQTSPDLVTPVTVTITILNINDNSPDFIRSAYSVNVMEGLPVGRKVLTVRATDDDDGPPGEIRYFIAGNNSEILSNFILNSTTGEVFTRTVLDYETRIEYSFEVVARDRGDPARSDHVAVTIQVEDQNDEIPVFVSLSHYATVPENSGDGVSVAQVEAEDPDGPSLEYHLVSTQLRSLFSVDLASGLVTTREDLDWEEAVTYTLEVSASDGYHVSLENARVYVTVSDVNDQTPLFPSSGYRVEVSELESLNGTVVVVEAIDIDEEGPNSQLMYWSTNIPPYFTLSPHSGVMTLAEPLDYENKAYFNFQVWAGDSGSPVLSSSAVVEVTVLDENDNAPQFTSSDRSGSVYENEPAYVGVLYLIATDADSGSNSQLEYEIIADQSARGSFLVDEMGAVKTSRSLDREERESYNLTIEVRDKGSMPLSSTIEVHIQVKDKIDYPPRFSSISYEREITVYTPVSTPLLTVSASTRDDVAPTSILYSLPIGANRTLFRIDRSSGVISAATNIDPVAHRGRYSFHVAAQHDRFSATASVLIDILPNSKIPWLRSLTAYVTLFTSLLSPWTTLGAVALERPHDKPITYSLSSSDVAAHRWFSVNSLTGAISLSSAARRGHYRFDIIATSELGVGKGGVEVYVQSVTNSTLDSAVVVDFDGGSEIYFVSVTLENFAAALTGIVPCSRDQVEIVGVQEGQITDSQLSLLSERKASETTSRGRPSWIDYVLIKGPLVSKTSSVLDPMRV</sequence>
<keyword evidence="7 12" id="KW-0106">Calcium</keyword>
<keyword evidence="11" id="KW-0325">Glycoprotein</keyword>
<comment type="caution">
    <text evidence="15">The sequence shown here is derived from an EMBL/GenBank/DDBJ whole genome shotgun (WGS) entry which is preliminary data.</text>
</comment>
<feature type="domain" description="Cadherin" evidence="14">
    <location>
        <begin position="681"/>
        <end position="781"/>
    </location>
</feature>
<gene>
    <name evidence="15" type="ORF">GBAR_LOCUS26571</name>
</gene>
<feature type="domain" description="Cadherin" evidence="14">
    <location>
        <begin position="470"/>
        <end position="573"/>
    </location>
</feature>
<evidence type="ECO:0000256" key="6">
    <source>
        <dbReference type="ARBA" id="ARBA00022737"/>
    </source>
</evidence>
<evidence type="ECO:0000256" key="4">
    <source>
        <dbReference type="ARBA" id="ARBA00022723"/>
    </source>
</evidence>
<keyword evidence="5 13" id="KW-0732">Signal</keyword>
<keyword evidence="4" id="KW-0479">Metal-binding</keyword>
<dbReference type="GO" id="GO:0016477">
    <property type="term" value="P:cell migration"/>
    <property type="evidence" value="ECO:0007669"/>
    <property type="project" value="TreeGrafter"/>
</dbReference>
<organism evidence="15 16">
    <name type="scientific">Geodia barretti</name>
    <name type="common">Barrett's horny sponge</name>
    <dbReference type="NCBI Taxonomy" id="519541"/>
    <lineage>
        <taxon>Eukaryota</taxon>
        <taxon>Metazoa</taxon>
        <taxon>Porifera</taxon>
        <taxon>Demospongiae</taxon>
        <taxon>Heteroscleromorpha</taxon>
        <taxon>Tetractinellida</taxon>
        <taxon>Astrophorina</taxon>
        <taxon>Geodiidae</taxon>
        <taxon>Geodia</taxon>
    </lineage>
</organism>
<name>A0AA35TJB6_GEOBA</name>
<dbReference type="PROSITE" id="PS00232">
    <property type="entry name" value="CADHERIN_1"/>
    <property type="match status" value="1"/>
</dbReference>
<comment type="subcellular location">
    <subcellularLocation>
        <location evidence="1">Cell membrane</location>
        <topology evidence="1">Single-pass type I membrane protein</topology>
    </subcellularLocation>
</comment>
<feature type="domain" description="Cadherin" evidence="14">
    <location>
        <begin position="574"/>
        <end position="680"/>
    </location>
</feature>
<dbReference type="CDD" id="cd11304">
    <property type="entry name" value="Cadherin_repeat"/>
    <property type="match status" value="8"/>
</dbReference>
<feature type="domain" description="Cadherin" evidence="14">
    <location>
        <begin position="359"/>
        <end position="469"/>
    </location>
</feature>
<dbReference type="FunFam" id="2.60.40.60:FF:000002">
    <property type="entry name" value="Protocadherin alpha 2"/>
    <property type="match status" value="1"/>
</dbReference>
<feature type="chain" id="PRO_5041464268" evidence="13">
    <location>
        <begin position="34"/>
        <end position="1285"/>
    </location>
</feature>
<evidence type="ECO:0000256" key="2">
    <source>
        <dbReference type="ARBA" id="ARBA00022475"/>
    </source>
</evidence>
<feature type="domain" description="Cadherin" evidence="14">
    <location>
        <begin position="886"/>
        <end position="990"/>
    </location>
</feature>
<dbReference type="InterPro" id="IPR039808">
    <property type="entry name" value="Cadherin"/>
</dbReference>
<keyword evidence="9" id="KW-1133">Transmembrane helix</keyword>
<dbReference type="PROSITE" id="PS50268">
    <property type="entry name" value="CADHERIN_2"/>
    <property type="match status" value="8"/>
</dbReference>
<feature type="domain" description="Cadherin" evidence="14">
    <location>
        <begin position="782"/>
        <end position="885"/>
    </location>
</feature>
<accession>A0AA35TJB6</accession>
<protein>
    <submittedName>
        <fullName evidence="15">Cadherin EGF LAG seven-pass G-type receptor 2</fullName>
    </submittedName>
</protein>
<dbReference type="PRINTS" id="PR00205">
    <property type="entry name" value="CADHERIN"/>
</dbReference>
<dbReference type="InterPro" id="IPR020894">
    <property type="entry name" value="Cadherin_CS"/>
</dbReference>
<proteinExistence type="predicted"/>
<keyword evidence="10" id="KW-0472">Membrane</keyword>
<evidence type="ECO:0000256" key="9">
    <source>
        <dbReference type="ARBA" id="ARBA00022989"/>
    </source>
</evidence>
<dbReference type="FunFam" id="2.60.40.60:FF:000104">
    <property type="entry name" value="cadherin-23 isoform X1"/>
    <property type="match status" value="1"/>
</dbReference>
<evidence type="ECO:0000256" key="7">
    <source>
        <dbReference type="ARBA" id="ARBA00022837"/>
    </source>
</evidence>
<evidence type="ECO:0000256" key="3">
    <source>
        <dbReference type="ARBA" id="ARBA00022692"/>
    </source>
</evidence>
<dbReference type="GO" id="GO:0005509">
    <property type="term" value="F:calcium ion binding"/>
    <property type="evidence" value="ECO:0007669"/>
    <property type="project" value="UniProtKB-UniRule"/>
</dbReference>
<dbReference type="GO" id="GO:0016342">
    <property type="term" value="C:catenin complex"/>
    <property type="evidence" value="ECO:0007669"/>
    <property type="project" value="TreeGrafter"/>
</dbReference>
<feature type="domain" description="Cadherin" evidence="14">
    <location>
        <begin position="991"/>
        <end position="1092"/>
    </location>
</feature>
<dbReference type="PANTHER" id="PTHR24027:SF442">
    <property type="entry name" value="PROTOCADHERIN-15 ISOFORM X1"/>
    <property type="match status" value="1"/>
</dbReference>
<feature type="signal peptide" evidence="13">
    <location>
        <begin position="1"/>
        <end position="33"/>
    </location>
</feature>
<keyword evidence="15" id="KW-0675">Receptor</keyword>
<evidence type="ECO:0000256" key="12">
    <source>
        <dbReference type="PROSITE-ProRule" id="PRU00043"/>
    </source>
</evidence>
<evidence type="ECO:0000256" key="10">
    <source>
        <dbReference type="ARBA" id="ARBA00023136"/>
    </source>
</evidence>
<dbReference type="InterPro" id="IPR002126">
    <property type="entry name" value="Cadherin-like_dom"/>
</dbReference>
<dbReference type="EMBL" id="CASHTH010003702">
    <property type="protein sequence ID" value="CAI8048112.1"/>
    <property type="molecule type" value="Genomic_DNA"/>
</dbReference>
<evidence type="ECO:0000313" key="16">
    <source>
        <dbReference type="Proteomes" id="UP001174909"/>
    </source>
</evidence>
<keyword evidence="16" id="KW-1185">Reference proteome</keyword>
<evidence type="ECO:0000256" key="1">
    <source>
        <dbReference type="ARBA" id="ARBA00004251"/>
    </source>
</evidence>
<dbReference type="GO" id="GO:0045296">
    <property type="term" value="F:cadherin binding"/>
    <property type="evidence" value="ECO:0007669"/>
    <property type="project" value="TreeGrafter"/>
</dbReference>
<reference evidence="15" key="1">
    <citation type="submission" date="2023-03" db="EMBL/GenBank/DDBJ databases">
        <authorList>
            <person name="Steffen K."/>
            <person name="Cardenas P."/>
        </authorList>
    </citation>
    <scope>NUCLEOTIDE SEQUENCE</scope>
</reference>
<keyword evidence="8" id="KW-0130">Cell adhesion</keyword>
<dbReference type="Proteomes" id="UP001174909">
    <property type="component" value="Unassembled WGS sequence"/>
</dbReference>